<dbReference type="GO" id="GO:0005524">
    <property type="term" value="F:ATP binding"/>
    <property type="evidence" value="ECO:0007669"/>
    <property type="project" value="UniProtKB-UniRule"/>
</dbReference>
<keyword evidence="3" id="KW-0677">Repeat</keyword>
<protein>
    <recommendedName>
        <fullName evidence="1">non-specific serine/threonine protein kinase</fullName>
        <ecNumber evidence="1">2.7.11.1</ecNumber>
    </recommendedName>
</protein>
<keyword evidence="7 9" id="KW-0067">ATP-binding</keyword>
<evidence type="ECO:0000259" key="11">
    <source>
        <dbReference type="PROSITE" id="PS50011"/>
    </source>
</evidence>
<dbReference type="InterPro" id="IPR008271">
    <property type="entry name" value="Ser/Thr_kinase_AS"/>
</dbReference>
<dbReference type="InterPro" id="IPR019734">
    <property type="entry name" value="TPR_rpt"/>
</dbReference>
<keyword evidence="4 9" id="KW-0547">Nucleotide-binding</keyword>
<dbReference type="Pfam" id="PF00069">
    <property type="entry name" value="Pkinase"/>
    <property type="match status" value="1"/>
</dbReference>
<accession>A0A6L8TEM1</accession>
<evidence type="ECO:0000313" key="13">
    <source>
        <dbReference type="Proteomes" id="UP000473323"/>
    </source>
</evidence>
<evidence type="ECO:0000256" key="4">
    <source>
        <dbReference type="ARBA" id="ARBA00022741"/>
    </source>
</evidence>
<feature type="repeat" description="TPR" evidence="8">
    <location>
        <begin position="387"/>
        <end position="420"/>
    </location>
</feature>
<dbReference type="PROSITE" id="PS00107">
    <property type="entry name" value="PROTEIN_KINASE_ATP"/>
    <property type="match status" value="1"/>
</dbReference>
<dbReference type="GO" id="GO:0006396">
    <property type="term" value="P:RNA processing"/>
    <property type="evidence" value="ECO:0007669"/>
    <property type="project" value="InterPro"/>
</dbReference>
<dbReference type="PANTHER" id="PTHR43289">
    <property type="entry name" value="MITOGEN-ACTIVATED PROTEIN KINASE KINASE KINASE 20-RELATED"/>
    <property type="match status" value="1"/>
</dbReference>
<dbReference type="PROSITE" id="PS00108">
    <property type="entry name" value="PROTEIN_KINASE_ST"/>
    <property type="match status" value="1"/>
</dbReference>
<dbReference type="Gene3D" id="1.10.510.10">
    <property type="entry name" value="Transferase(Phosphotransferase) domain 1"/>
    <property type="match status" value="1"/>
</dbReference>
<keyword evidence="5 12" id="KW-0418">Kinase</keyword>
<dbReference type="RefSeq" id="WP_021652724.1">
    <property type="nucleotide sequence ID" value="NZ_CP085976.1"/>
</dbReference>
<evidence type="ECO:0000256" key="5">
    <source>
        <dbReference type="ARBA" id="ARBA00022777"/>
    </source>
</evidence>
<dbReference type="SUPFAM" id="SSF48452">
    <property type="entry name" value="TPR-like"/>
    <property type="match status" value="1"/>
</dbReference>
<dbReference type="AlphaFoldDB" id="A0A6L8TEM1"/>
<dbReference type="InterPro" id="IPR017441">
    <property type="entry name" value="Protein_kinase_ATP_BS"/>
</dbReference>
<dbReference type="SMART" id="SM00386">
    <property type="entry name" value="HAT"/>
    <property type="match status" value="5"/>
</dbReference>
<organism evidence="12 13">
    <name type="scientific">Blautia massiliensis</name>
    <name type="common">ex Durand et al. 2017</name>
    <dbReference type="NCBI Taxonomy" id="1737424"/>
    <lineage>
        <taxon>Bacteria</taxon>
        <taxon>Bacillati</taxon>
        <taxon>Bacillota</taxon>
        <taxon>Clostridia</taxon>
        <taxon>Lachnospirales</taxon>
        <taxon>Lachnospiraceae</taxon>
        <taxon>Blautia</taxon>
    </lineage>
</organism>
<dbReference type="InterPro" id="IPR000719">
    <property type="entry name" value="Prot_kinase_dom"/>
</dbReference>
<evidence type="ECO:0000256" key="7">
    <source>
        <dbReference type="ARBA" id="ARBA00022840"/>
    </source>
</evidence>
<name>A0A6L8TEM1_9FIRM</name>
<dbReference type="CDD" id="cd14014">
    <property type="entry name" value="STKc_PknB_like"/>
    <property type="match status" value="1"/>
</dbReference>
<evidence type="ECO:0000256" key="10">
    <source>
        <dbReference type="SAM" id="Phobius"/>
    </source>
</evidence>
<feature type="binding site" evidence="9">
    <location>
        <position position="38"/>
    </location>
    <ligand>
        <name>ATP</name>
        <dbReference type="ChEBI" id="CHEBI:30616"/>
    </ligand>
</feature>
<dbReference type="Proteomes" id="UP000473323">
    <property type="component" value="Unassembled WGS sequence"/>
</dbReference>
<dbReference type="Gene3D" id="1.25.40.10">
    <property type="entry name" value="Tetratricopeptide repeat domain"/>
    <property type="match status" value="3"/>
</dbReference>
<dbReference type="Pfam" id="PF07719">
    <property type="entry name" value="TPR_2"/>
    <property type="match status" value="1"/>
</dbReference>
<evidence type="ECO:0000256" key="1">
    <source>
        <dbReference type="ARBA" id="ARBA00012513"/>
    </source>
</evidence>
<evidence type="ECO:0000256" key="3">
    <source>
        <dbReference type="ARBA" id="ARBA00022737"/>
    </source>
</evidence>
<dbReference type="InterPro" id="IPR003107">
    <property type="entry name" value="HAT"/>
</dbReference>
<proteinExistence type="predicted"/>
<keyword evidence="10" id="KW-0472">Membrane</keyword>
<dbReference type="InterPro" id="IPR013105">
    <property type="entry name" value="TPR_2"/>
</dbReference>
<evidence type="ECO:0000256" key="9">
    <source>
        <dbReference type="PROSITE-ProRule" id="PRU10141"/>
    </source>
</evidence>
<sequence length="676" mass="76911">MRKCIANTYEIVARIGSGNSGIVYKAYHKNLNKYVVLKKVKEDIKDLVNARAEVDVLKNLKHPYLPLVENFVEDDGDIYTVMEFIPGNSFRQYLDAGTSFPESSVIIWIRQIASTLVYLHKQQPPIIHSDLKPGNIMLKPDGNICLIDFNISFSVDGNNAYVTGYTKGYASPEQIEAMKYNQNQTDRSLWKKIDKRSDIYSLGATVYHIMTGQKPEPDESGCVPDIQALKPEINEVFASIIMKCLEPEPQKRYQQAEDILEDLKNMPLKSQAYRSLLKKQRRTAVVLSAGMVLCAALAAGGYLQIEKEKQSDYQNAIAKEEECISEGNYEELDQWYQKAVKIFPGKAEAYVKKAEALNREKDYKKCITFINDNILTNEKVMEDGILDGVYYLLGDSYAQLEEYEKAADSYEYAIKLNPENGSYYRDYAITEAYCGDTQKAQKLLDEAEEKGSSTADIEYVKGEIQYSAGAYSEAQKIFMDCIQTSQDSYIQMRAYIMAAKCIDKQDNSTDSQKQKMQLLEKAVKELPQENNIGVLEELAQTYSDLGGDTEDNGYYQKALAVFKQIESQGMGDYNTGCNMAVIYQNMGDYENAKKKLQQVLKTYGEDYRVYKDLAFLEVSVQGETAEDDRDYSKFKEYYDKAKELYQKQLSANANDVEMDRLDELYQQAVNSGWISG</sequence>
<dbReference type="InterPro" id="IPR011009">
    <property type="entry name" value="Kinase-like_dom_sf"/>
</dbReference>
<dbReference type="SMART" id="SM00220">
    <property type="entry name" value="S_TKc"/>
    <property type="match status" value="1"/>
</dbReference>
<feature type="transmembrane region" description="Helical" evidence="10">
    <location>
        <begin position="284"/>
        <end position="305"/>
    </location>
</feature>
<dbReference type="PANTHER" id="PTHR43289:SF6">
    <property type="entry name" value="SERINE_THREONINE-PROTEIN KINASE NEKL-3"/>
    <property type="match status" value="1"/>
</dbReference>
<comment type="caution">
    <text evidence="12">The sequence shown here is derived from an EMBL/GenBank/DDBJ whole genome shotgun (WGS) entry which is preliminary data.</text>
</comment>
<dbReference type="InterPro" id="IPR011990">
    <property type="entry name" value="TPR-like_helical_dom_sf"/>
</dbReference>
<evidence type="ECO:0000256" key="6">
    <source>
        <dbReference type="ARBA" id="ARBA00022803"/>
    </source>
</evidence>
<gene>
    <name evidence="12" type="ORF">GT694_09745</name>
</gene>
<dbReference type="Gene3D" id="3.30.200.20">
    <property type="entry name" value="Phosphorylase Kinase, domain 1"/>
    <property type="match status" value="1"/>
</dbReference>
<dbReference type="EMBL" id="WWVT01000012">
    <property type="protein sequence ID" value="MZL62322.1"/>
    <property type="molecule type" value="Genomic_DNA"/>
</dbReference>
<reference evidence="12 13" key="1">
    <citation type="journal article" date="2019" name="Nat. Med.">
        <title>A library of human gut bacterial isolates paired with longitudinal multiomics data enables mechanistic microbiome research.</title>
        <authorList>
            <person name="Poyet M."/>
            <person name="Groussin M."/>
            <person name="Gibbons S.M."/>
            <person name="Avila-Pacheco J."/>
            <person name="Jiang X."/>
            <person name="Kearney S.M."/>
            <person name="Perrotta A.R."/>
            <person name="Berdy B."/>
            <person name="Zhao S."/>
            <person name="Lieberman T.D."/>
            <person name="Swanson P.K."/>
            <person name="Smith M."/>
            <person name="Roesemann S."/>
            <person name="Alexander J.E."/>
            <person name="Rich S.A."/>
            <person name="Livny J."/>
            <person name="Vlamakis H."/>
            <person name="Clish C."/>
            <person name="Bullock K."/>
            <person name="Deik A."/>
            <person name="Scott J."/>
            <person name="Pierce K.A."/>
            <person name="Xavier R.J."/>
            <person name="Alm E.J."/>
        </authorList>
    </citation>
    <scope>NUCLEOTIDE SEQUENCE [LARGE SCALE GENOMIC DNA]</scope>
    <source>
        <strain evidence="12 13">BIOML-A4</strain>
    </source>
</reference>
<keyword evidence="6 8" id="KW-0802">TPR repeat</keyword>
<dbReference type="PROSITE" id="PS50011">
    <property type="entry name" value="PROTEIN_KINASE_DOM"/>
    <property type="match status" value="1"/>
</dbReference>
<keyword evidence="10" id="KW-0812">Transmembrane</keyword>
<feature type="domain" description="Protein kinase" evidence="11">
    <location>
        <begin position="9"/>
        <end position="269"/>
    </location>
</feature>
<dbReference type="GO" id="GO:0004674">
    <property type="term" value="F:protein serine/threonine kinase activity"/>
    <property type="evidence" value="ECO:0007669"/>
    <property type="project" value="UniProtKB-EC"/>
</dbReference>
<dbReference type="PROSITE" id="PS50293">
    <property type="entry name" value="TPR_REGION"/>
    <property type="match status" value="1"/>
</dbReference>
<dbReference type="PROSITE" id="PS50005">
    <property type="entry name" value="TPR"/>
    <property type="match status" value="1"/>
</dbReference>
<keyword evidence="2" id="KW-0808">Transferase</keyword>
<dbReference type="EC" id="2.7.11.1" evidence="1"/>
<dbReference type="Pfam" id="PF13181">
    <property type="entry name" value="TPR_8"/>
    <property type="match status" value="1"/>
</dbReference>
<evidence type="ECO:0000256" key="8">
    <source>
        <dbReference type="PROSITE-ProRule" id="PRU00339"/>
    </source>
</evidence>
<keyword evidence="10" id="KW-1133">Transmembrane helix</keyword>
<evidence type="ECO:0000313" key="12">
    <source>
        <dbReference type="EMBL" id="MZL62322.1"/>
    </source>
</evidence>
<evidence type="ECO:0000256" key="2">
    <source>
        <dbReference type="ARBA" id="ARBA00022679"/>
    </source>
</evidence>
<dbReference type="SUPFAM" id="SSF56112">
    <property type="entry name" value="Protein kinase-like (PK-like)"/>
    <property type="match status" value="1"/>
</dbReference>
<dbReference type="SMART" id="SM00028">
    <property type="entry name" value="TPR"/>
    <property type="match status" value="4"/>
</dbReference>